<keyword evidence="2" id="KW-1185">Reference proteome</keyword>
<dbReference type="EMBL" id="MU275844">
    <property type="protein sequence ID" value="KAI0052702.1"/>
    <property type="molecule type" value="Genomic_DNA"/>
</dbReference>
<gene>
    <name evidence="1" type="ORF">FA95DRAFT_1553360</name>
</gene>
<evidence type="ECO:0000313" key="2">
    <source>
        <dbReference type="Proteomes" id="UP000814033"/>
    </source>
</evidence>
<dbReference type="Proteomes" id="UP000814033">
    <property type="component" value="Unassembled WGS sequence"/>
</dbReference>
<organism evidence="1 2">
    <name type="scientific">Auriscalpium vulgare</name>
    <dbReference type="NCBI Taxonomy" id="40419"/>
    <lineage>
        <taxon>Eukaryota</taxon>
        <taxon>Fungi</taxon>
        <taxon>Dikarya</taxon>
        <taxon>Basidiomycota</taxon>
        <taxon>Agaricomycotina</taxon>
        <taxon>Agaricomycetes</taxon>
        <taxon>Russulales</taxon>
        <taxon>Auriscalpiaceae</taxon>
        <taxon>Auriscalpium</taxon>
    </lineage>
</organism>
<reference evidence="1" key="2">
    <citation type="journal article" date="2022" name="New Phytol.">
        <title>Evolutionary transition to the ectomycorrhizal habit in the genomes of a hyperdiverse lineage of mushroom-forming fungi.</title>
        <authorList>
            <person name="Looney B."/>
            <person name="Miyauchi S."/>
            <person name="Morin E."/>
            <person name="Drula E."/>
            <person name="Courty P.E."/>
            <person name="Kohler A."/>
            <person name="Kuo A."/>
            <person name="LaButti K."/>
            <person name="Pangilinan J."/>
            <person name="Lipzen A."/>
            <person name="Riley R."/>
            <person name="Andreopoulos W."/>
            <person name="He G."/>
            <person name="Johnson J."/>
            <person name="Nolan M."/>
            <person name="Tritt A."/>
            <person name="Barry K.W."/>
            <person name="Grigoriev I.V."/>
            <person name="Nagy L.G."/>
            <person name="Hibbett D."/>
            <person name="Henrissat B."/>
            <person name="Matheny P.B."/>
            <person name="Labbe J."/>
            <person name="Martin F.M."/>
        </authorList>
    </citation>
    <scope>NUCLEOTIDE SEQUENCE</scope>
    <source>
        <strain evidence="1">FP105234-sp</strain>
    </source>
</reference>
<evidence type="ECO:0000313" key="1">
    <source>
        <dbReference type="EMBL" id="KAI0052702.1"/>
    </source>
</evidence>
<reference evidence="1" key="1">
    <citation type="submission" date="2021-02" db="EMBL/GenBank/DDBJ databases">
        <authorList>
            <consortium name="DOE Joint Genome Institute"/>
            <person name="Ahrendt S."/>
            <person name="Looney B.P."/>
            <person name="Miyauchi S."/>
            <person name="Morin E."/>
            <person name="Drula E."/>
            <person name="Courty P.E."/>
            <person name="Chicoki N."/>
            <person name="Fauchery L."/>
            <person name="Kohler A."/>
            <person name="Kuo A."/>
            <person name="Labutti K."/>
            <person name="Pangilinan J."/>
            <person name="Lipzen A."/>
            <person name="Riley R."/>
            <person name="Andreopoulos W."/>
            <person name="He G."/>
            <person name="Johnson J."/>
            <person name="Barry K.W."/>
            <person name="Grigoriev I.V."/>
            <person name="Nagy L."/>
            <person name="Hibbett D."/>
            <person name="Henrissat B."/>
            <person name="Matheny P.B."/>
            <person name="Labbe J."/>
            <person name="Martin F."/>
        </authorList>
    </citation>
    <scope>NUCLEOTIDE SEQUENCE</scope>
    <source>
        <strain evidence="1">FP105234-sp</strain>
    </source>
</reference>
<accession>A0ACB8S941</accession>
<comment type="caution">
    <text evidence="1">The sequence shown here is derived from an EMBL/GenBank/DDBJ whole genome shotgun (WGS) entry which is preliminary data.</text>
</comment>
<name>A0ACB8S941_9AGAM</name>
<sequence>MVLQALPSDILILIVHDLDVKDLISLSETCRILHTLVQDFGWPNNLRRNPRFSHSTHHVLSSWSPLAQTKYHMQADRAWAQNKFAARPLSRPWHGRLQPLLAINASRLVVAAGHIIFSYIFATSGSEGYAPAMRFECSYDLNGGVATRRDVTSLSFAPDRGSDRTLYVGFEHGALERIVLPPPARFGQTDIHIAHSLRTPHYYHDGELIEATAIVGDLLLSLSSGGTAGVLNIHSSTPTPHMIELENRGWSAFLSPNPSNPYAALGTSSDTPLAIYPITHAHFSPIPSAVLTSSRLDADDAAQAASAVYGISGVPPAFPLGASDQILVSGWYDGFVHVHDLRSSARWGRAGAPAPRLRPVLSLADPWSFEPIYTVSCGGGTASHIAAGSARHSVVAFWDVRSSNGWSVHAPGNDSSPVYSVILEGSRLFGATQSRPFVYDFGPGVTPDTYPPLPRSHGDDGLPYKKGYDNIGFYVTKYSHPTASVY</sequence>
<proteinExistence type="predicted"/>
<protein>
    <submittedName>
        <fullName evidence="1">Uncharacterized protein</fullName>
    </submittedName>
</protein>